<evidence type="ECO:0000256" key="2">
    <source>
        <dbReference type="ARBA" id="ARBA00023235"/>
    </source>
</evidence>
<proteinExistence type="predicted"/>
<accession>K0B079</accession>
<dbReference type="PANTHER" id="PTHR48100">
    <property type="entry name" value="BROAD-SPECIFICITY PHOSPHATASE YOR283W-RELATED"/>
    <property type="match status" value="1"/>
</dbReference>
<dbReference type="AlphaFoldDB" id="K0B079"/>
<dbReference type="KEGG" id="cad:Curi_c14320"/>
<evidence type="ECO:0000256" key="1">
    <source>
        <dbReference type="ARBA" id="ARBA00023152"/>
    </source>
</evidence>
<dbReference type="InterPro" id="IPR029033">
    <property type="entry name" value="His_PPase_superfam"/>
</dbReference>
<dbReference type="Pfam" id="PF00300">
    <property type="entry name" value="His_Phos_1"/>
    <property type="match status" value="1"/>
</dbReference>
<protein>
    <submittedName>
        <fullName evidence="5">Phosphoglycerate mutase Gpm</fullName>
    </submittedName>
</protein>
<dbReference type="InterPro" id="IPR013078">
    <property type="entry name" value="His_Pase_superF_clade-1"/>
</dbReference>
<evidence type="ECO:0000256" key="4">
    <source>
        <dbReference type="PIRSR" id="PIRSR613078-2"/>
    </source>
</evidence>
<dbReference type="STRING" id="1128398.Curi_c14320"/>
<dbReference type="SUPFAM" id="SSF53254">
    <property type="entry name" value="Phosphoglycerate mutase-like"/>
    <property type="match status" value="1"/>
</dbReference>
<dbReference type="PANTHER" id="PTHR48100:SF1">
    <property type="entry name" value="HISTIDINE PHOSPHATASE FAMILY PROTEIN-RELATED"/>
    <property type="match status" value="1"/>
</dbReference>
<evidence type="ECO:0000313" key="5">
    <source>
        <dbReference type="EMBL" id="AFS78442.1"/>
    </source>
</evidence>
<dbReference type="EMBL" id="CP003326">
    <property type="protein sequence ID" value="AFS78442.1"/>
    <property type="molecule type" value="Genomic_DNA"/>
</dbReference>
<dbReference type="CDD" id="cd07067">
    <property type="entry name" value="HP_PGM_like"/>
    <property type="match status" value="1"/>
</dbReference>
<dbReference type="Gene3D" id="3.40.50.1240">
    <property type="entry name" value="Phosphoglycerate mutase-like"/>
    <property type="match status" value="1"/>
</dbReference>
<keyword evidence="2" id="KW-0413">Isomerase</keyword>
<name>K0B079_GOTA9</name>
<reference evidence="5 6" key="1">
    <citation type="journal article" date="2012" name="PLoS ONE">
        <title>The purine-utilizing bacterium Clostridium acidurici 9a: a genome-guided metabolic reconsideration.</title>
        <authorList>
            <person name="Hartwich K."/>
            <person name="Poehlein A."/>
            <person name="Daniel R."/>
        </authorList>
    </citation>
    <scope>NUCLEOTIDE SEQUENCE [LARGE SCALE GENOMIC DNA]</scope>
    <source>
        <strain evidence="6">ATCC 7906 / DSM 604 / BCRC 14475 / CIP 104303 / KCTC 5404 / NCIMB 10678 / 9a</strain>
    </source>
</reference>
<dbReference type="InterPro" id="IPR001345">
    <property type="entry name" value="PG/BPGM_mutase_AS"/>
</dbReference>
<dbReference type="PROSITE" id="PS00175">
    <property type="entry name" value="PG_MUTASE"/>
    <property type="match status" value="1"/>
</dbReference>
<dbReference type="SMART" id="SM00855">
    <property type="entry name" value="PGAM"/>
    <property type="match status" value="1"/>
</dbReference>
<evidence type="ECO:0000313" key="6">
    <source>
        <dbReference type="Proteomes" id="UP000006094"/>
    </source>
</evidence>
<dbReference type="RefSeq" id="WP_014967579.1">
    <property type="nucleotide sequence ID" value="NC_018664.1"/>
</dbReference>
<feature type="active site" description="Tele-phosphohistidine intermediate" evidence="3">
    <location>
        <position position="9"/>
    </location>
</feature>
<keyword evidence="6" id="KW-1185">Reference proteome</keyword>
<dbReference type="PATRIC" id="fig|1128398.3.peg.1460"/>
<dbReference type="HOGENOM" id="CLU_033323_8_4_9"/>
<feature type="active site" description="Proton donor/acceptor" evidence="3">
    <location>
        <position position="82"/>
    </location>
</feature>
<sequence length="203" mass="23506">MTKLYLLRHGQSEWNILNKVQGQEDTELTDKGIKQAKQAADRLYNEEIDLIYTSDLKRAYETAKIVGNKLKLDINKVEGLREINFGIWQGLNLDEIKKDYEEEYSLWRKEPHKLNLETAEKLSELQDRMLKTVNDLIMRNPNKNILLVSHGTAIKALILGILDIDISKYNKITIGNVGLSIIEFREFSPVIKVLNDTNHVRED</sequence>
<evidence type="ECO:0000256" key="3">
    <source>
        <dbReference type="PIRSR" id="PIRSR613078-1"/>
    </source>
</evidence>
<dbReference type="InterPro" id="IPR050275">
    <property type="entry name" value="PGM_Phosphatase"/>
</dbReference>
<keyword evidence="1" id="KW-0324">Glycolysis</keyword>
<feature type="binding site" evidence="4">
    <location>
        <begin position="8"/>
        <end position="15"/>
    </location>
    <ligand>
        <name>substrate</name>
    </ligand>
</feature>
<gene>
    <name evidence="5" type="primary">gpm</name>
    <name evidence="5" type="ordered locus">Curi_c14320</name>
</gene>
<dbReference type="PIRSF" id="PIRSF000709">
    <property type="entry name" value="6PFK_2-Ptase"/>
    <property type="match status" value="1"/>
</dbReference>
<dbReference type="Proteomes" id="UP000006094">
    <property type="component" value="Chromosome"/>
</dbReference>
<dbReference type="GO" id="GO:0016791">
    <property type="term" value="F:phosphatase activity"/>
    <property type="evidence" value="ECO:0007669"/>
    <property type="project" value="TreeGrafter"/>
</dbReference>
<organism evidence="5 6">
    <name type="scientific">Gottschalkia acidurici (strain ATCC 7906 / DSM 604 / BCRC 14475 / CIP 104303 / KCTC 5404 / NCIMB 10678 / 9a)</name>
    <name type="common">Clostridium acidurici</name>
    <dbReference type="NCBI Taxonomy" id="1128398"/>
    <lineage>
        <taxon>Bacteria</taxon>
        <taxon>Bacillati</taxon>
        <taxon>Bacillota</taxon>
        <taxon>Tissierellia</taxon>
        <taxon>Tissierellales</taxon>
        <taxon>Gottschalkiaceae</taxon>
        <taxon>Gottschalkia</taxon>
    </lineage>
</organism>
<dbReference type="OrthoDB" id="9781415at2"/>
<dbReference type="eggNOG" id="COG0406">
    <property type="taxonomic scope" value="Bacteria"/>
</dbReference>
<dbReference type="GO" id="GO:0005737">
    <property type="term" value="C:cytoplasm"/>
    <property type="evidence" value="ECO:0007669"/>
    <property type="project" value="TreeGrafter"/>
</dbReference>
<feature type="binding site" evidence="4">
    <location>
        <position position="58"/>
    </location>
    <ligand>
        <name>substrate</name>
    </ligand>
</feature>